<evidence type="ECO:0000256" key="1">
    <source>
        <dbReference type="SAM" id="Phobius"/>
    </source>
</evidence>
<feature type="transmembrane region" description="Helical" evidence="1">
    <location>
        <begin position="9"/>
        <end position="30"/>
    </location>
</feature>
<dbReference type="RefSeq" id="WP_187244090.1">
    <property type="nucleotide sequence ID" value="NZ_BAAAOK010000004.1"/>
</dbReference>
<keyword evidence="1" id="KW-1133">Transmembrane helix</keyword>
<dbReference type="InterPro" id="IPR017592">
    <property type="entry name" value="Pilus_assmbl_Flp-typ_CpaB"/>
</dbReference>
<dbReference type="NCBIfam" id="TIGR03177">
    <property type="entry name" value="pilus_cpaB"/>
    <property type="match status" value="1"/>
</dbReference>
<evidence type="ECO:0000259" key="2">
    <source>
        <dbReference type="Pfam" id="PF16976"/>
    </source>
</evidence>
<dbReference type="Pfam" id="PF16976">
    <property type="entry name" value="RcpC"/>
    <property type="match status" value="1"/>
</dbReference>
<gene>
    <name evidence="3" type="primary">cpaB</name>
    <name evidence="3" type="ORF">HKK74_16415</name>
</gene>
<evidence type="ECO:0000313" key="3">
    <source>
        <dbReference type="EMBL" id="MBC6467075.1"/>
    </source>
</evidence>
<feature type="domain" description="Flp pilus assembly protein RcpC/CpaB" evidence="2">
    <location>
        <begin position="111"/>
        <end position="219"/>
    </location>
</feature>
<name>A0ABR7LQF6_9ACTN</name>
<keyword evidence="4" id="KW-1185">Reference proteome</keyword>
<sequence>MNPRQRRGLLLMIVATLGAFVVFFSVLGYVGNIRAQARAEVGEMTTVLQLQTDVGAYEPVTASALKEVLVPRRWSTEAFVQNIAGLQGKVAAADLPTGAYLQQGMVVDAPTLQAGQREIAIIIDAETGVAGKVLPGSIVDVYGSFDSTQNGRTTTGACAVRILNRVQVIDVGQLRQEQSDQQGQNTAAQVVPVTFALNSDETLRLTYAESFARKVRLALVGGTKDTKPPFNRLCKTPEVGS</sequence>
<dbReference type="Proteomes" id="UP000805614">
    <property type="component" value="Unassembled WGS sequence"/>
</dbReference>
<proteinExistence type="predicted"/>
<organism evidence="3 4">
    <name type="scientific">Actinomadura alba</name>
    <dbReference type="NCBI Taxonomy" id="406431"/>
    <lineage>
        <taxon>Bacteria</taxon>
        <taxon>Bacillati</taxon>
        <taxon>Actinomycetota</taxon>
        <taxon>Actinomycetes</taxon>
        <taxon>Streptosporangiales</taxon>
        <taxon>Thermomonosporaceae</taxon>
        <taxon>Actinomadura</taxon>
    </lineage>
</organism>
<protein>
    <submittedName>
        <fullName evidence="3">Flp pilus assembly protein CpaB</fullName>
    </submittedName>
</protein>
<dbReference type="EMBL" id="JABVEC010000011">
    <property type="protein sequence ID" value="MBC6467075.1"/>
    <property type="molecule type" value="Genomic_DNA"/>
</dbReference>
<reference evidence="3 4" key="1">
    <citation type="submission" date="2020-06" db="EMBL/GenBank/DDBJ databases">
        <title>Actinomadura xiongansis sp. nov., isolated from soil of Baiyangdian.</title>
        <authorList>
            <person name="Zhang X."/>
        </authorList>
    </citation>
    <scope>NUCLEOTIDE SEQUENCE [LARGE SCALE GENOMIC DNA]</scope>
    <source>
        <strain evidence="3 4">HBUM206468</strain>
    </source>
</reference>
<keyword evidence="1" id="KW-0472">Membrane</keyword>
<dbReference type="InterPro" id="IPR031571">
    <property type="entry name" value="RcpC_dom"/>
</dbReference>
<dbReference type="CDD" id="cd11614">
    <property type="entry name" value="SAF_CpaB_FlgA_like"/>
    <property type="match status" value="1"/>
</dbReference>
<comment type="caution">
    <text evidence="3">The sequence shown here is derived from an EMBL/GenBank/DDBJ whole genome shotgun (WGS) entry which is preliminary data.</text>
</comment>
<evidence type="ECO:0000313" key="4">
    <source>
        <dbReference type="Proteomes" id="UP000805614"/>
    </source>
</evidence>
<keyword evidence="1" id="KW-0812">Transmembrane</keyword>
<accession>A0ABR7LQF6</accession>